<proteinExistence type="predicted"/>
<keyword evidence="3" id="KW-1185">Reference proteome</keyword>
<dbReference type="RefSeq" id="XP_040709468.1">
    <property type="nucleotide sequence ID" value="XM_040853528.1"/>
</dbReference>
<organism evidence="2 3">
    <name type="scientific">Pseudomassariella vexata</name>
    <dbReference type="NCBI Taxonomy" id="1141098"/>
    <lineage>
        <taxon>Eukaryota</taxon>
        <taxon>Fungi</taxon>
        <taxon>Dikarya</taxon>
        <taxon>Ascomycota</taxon>
        <taxon>Pezizomycotina</taxon>
        <taxon>Sordariomycetes</taxon>
        <taxon>Xylariomycetidae</taxon>
        <taxon>Amphisphaeriales</taxon>
        <taxon>Pseudomassariaceae</taxon>
        <taxon>Pseudomassariella</taxon>
    </lineage>
</organism>
<dbReference type="EMBL" id="MCFJ01000029">
    <property type="protein sequence ID" value="ORY55100.1"/>
    <property type="molecule type" value="Genomic_DNA"/>
</dbReference>
<evidence type="ECO:0000313" key="3">
    <source>
        <dbReference type="Proteomes" id="UP000193689"/>
    </source>
</evidence>
<dbReference type="AlphaFoldDB" id="A0A1Y2D732"/>
<gene>
    <name evidence="2" type="ORF">BCR38DRAFT_127419</name>
</gene>
<dbReference type="InParanoid" id="A0A1Y2D732"/>
<dbReference type="GeneID" id="63769740"/>
<dbReference type="Proteomes" id="UP000193689">
    <property type="component" value="Unassembled WGS sequence"/>
</dbReference>
<comment type="caution">
    <text evidence="2">The sequence shown here is derived from an EMBL/GenBank/DDBJ whole genome shotgun (WGS) entry which is preliminary data.</text>
</comment>
<protein>
    <submittedName>
        <fullName evidence="2">Uncharacterized protein</fullName>
    </submittedName>
</protein>
<accession>A0A1Y2D732</accession>
<sequence length="157" mass="17130">MAPTANTNTDDERRCRSRRGQVEGKALKSRGKRQLGTDVQLLFPAATSAFIVGAQCAQTFSSIYQAVGTLGPALISEFRFRLNLAIIYLLCTHSVGAPIPNSSGRVQHIGCIRDESNLPRHSLAPRNEATRFSHRLLSGKSVLIHTEYNPASLELGL</sequence>
<evidence type="ECO:0000313" key="2">
    <source>
        <dbReference type="EMBL" id="ORY55100.1"/>
    </source>
</evidence>
<evidence type="ECO:0000256" key="1">
    <source>
        <dbReference type="SAM" id="MobiDB-lite"/>
    </source>
</evidence>
<reference evidence="2 3" key="1">
    <citation type="submission" date="2016-07" db="EMBL/GenBank/DDBJ databases">
        <title>Pervasive Adenine N6-methylation of Active Genes in Fungi.</title>
        <authorList>
            <consortium name="DOE Joint Genome Institute"/>
            <person name="Mondo S.J."/>
            <person name="Dannebaum R.O."/>
            <person name="Kuo R.C."/>
            <person name="Labutti K."/>
            <person name="Haridas S."/>
            <person name="Kuo A."/>
            <person name="Salamov A."/>
            <person name="Ahrendt S.R."/>
            <person name="Lipzen A."/>
            <person name="Sullivan W."/>
            <person name="Andreopoulos W.B."/>
            <person name="Clum A."/>
            <person name="Lindquist E."/>
            <person name="Daum C."/>
            <person name="Ramamoorthy G.K."/>
            <person name="Gryganskyi A."/>
            <person name="Culley D."/>
            <person name="Magnuson J.K."/>
            <person name="James T.Y."/>
            <person name="O'Malley M.A."/>
            <person name="Stajich J.E."/>
            <person name="Spatafora J.W."/>
            <person name="Visel A."/>
            <person name="Grigoriev I.V."/>
        </authorList>
    </citation>
    <scope>NUCLEOTIDE SEQUENCE [LARGE SCALE GENOMIC DNA]</scope>
    <source>
        <strain evidence="2 3">CBS 129021</strain>
    </source>
</reference>
<feature type="region of interest" description="Disordered" evidence="1">
    <location>
        <begin position="1"/>
        <end position="29"/>
    </location>
</feature>
<name>A0A1Y2D732_9PEZI</name>
<feature type="compositionally biased region" description="Basic and acidic residues" evidence="1">
    <location>
        <begin position="10"/>
        <end position="26"/>
    </location>
</feature>